<evidence type="ECO:0000313" key="3">
    <source>
        <dbReference type="EMBL" id="MDC7225439.1"/>
    </source>
</evidence>
<dbReference type="GO" id="GO:0005737">
    <property type="term" value="C:cytoplasm"/>
    <property type="evidence" value="ECO:0007669"/>
    <property type="project" value="TreeGrafter"/>
</dbReference>
<dbReference type="Proteomes" id="UP001221217">
    <property type="component" value="Unassembled WGS sequence"/>
</dbReference>
<dbReference type="InterPro" id="IPR000594">
    <property type="entry name" value="ThiF_NAD_FAD-bd"/>
</dbReference>
<proteinExistence type="inferred from homology"/>
<protein>
    <submittedName>
        <fullName evidence="3">HesA/MoeB/ThiF family protein</fullName>
    </submittedName>
</protein>
<dbReference type="FunFam" id="3.40.50.720:FF:000080">
    <property type="entry name" value="Thiazole biosynthesis adenylyltransferase ThiF"/>
    <property type="match status" value="1"/>
</dbReference>
<comment type="similarity">
    <text evidence="1">Belongs to the HesA/MoeB/ThiF family.</text>
</comment>
<dbReference type="Gene3D" id="3.40.50.720">
    <property type="entry name" value="NAD(P)-binding Rossmann-like Domain"/>
    <property type="match status" value="1"/>
</dbReference>
<dbReference type="GO" id="GO:0008641">
    <property type="term" value="F:ubiquitin-like modifier activating enzyme activity"/>
    <property type="evidence" value="ECO:0007669"/>
    <property type="project" value="InterPro"/>
</dbReference>
<sequence>MKNDRYIRQMLLEDDFGFSQERLGRATVFIAGAGGLGSPAAYYLAAAGVGRIIICDNDEVETSNLNRQILHSTNRIGQRKTESAAETLRAFNPEITIKPKDALISGDPAGLIEDADLIIDCLDNIEARYVINDYSIRNGVPIVHGGINGYAGQISFIAPPETACIRCIFPQDYGSEDPIPVIGATAGLIGSLQAIEAVKYLTCSGALLKNQLYIIDSFSNESEKLQLEKNPDCPACGRR</sequence>
<organism evidence="3 4">
    <name type="scientific">Candidatus Thalassospirochaeta sargassi</name>
    <dbReference type="NCBI Taxonomy" id="3119039"/>
    <lineage>
        <taxon>Bacteria</taxon>
        <taxon>Pseudomonadati</taxon>
        <taxon>Spirochaetota</taxon>
        <taxon>Spirochaetia</taxon>
        <taxon>Spirochaetales</taxon>
        <taxon>Spirochaetaceae</taxon>
        <taxon>Candidatus Thalassospirochaeta</taxon>
    </lineage>
</organism>
<dbReference type="GO" id="GO:0004792">
    <property type="term" value="F:thiosulfate-cyanide sulfurtransferase activity"/>
    <property type="evidence" value="ECO:0007669"/>
    <property type="project" value="TreeGrafter"/>
</dbReference>
<dbReference type="AlphaFoldDB" id="A0AAJ1MMG6"/>
<name>A0AAJ1MMG6_9SPIO</name>
<dbReference type="InterPro" id="IPR035985">
    <property type="entry name" value="Ubiquitin-activating_enz"/>
</dbReference>
<dbReference type="InterPro" id="IPR045886">
    <property type="entry name" value="ThiF/MoeB/HesA"/>
</dbReference>
<evidence type="ECO:0000256" key="1">
    <source>
        <dbReference type="ARBA" id="ARBA00009919"/>
    </source>
</evidence>
<dbReference type="GO" id="GO:0016779">
    <property type="term" value="F:nucleotidyltransferase activity"/>
    <property type="evidence" value="ECO:0007669"/>
    <property type="project" value="TreeGrafter"/>
</dbReference>
<dbReference type="SUPFAM" id="SSF69572">
    <property type="entry name" value="Activating enzymes of the ubiquitin-like proteins"/>
    <property type="match status" value="1"/>
</dbReference>
<evidence type="ECO:0000313" key="4">
    <source>
        <dbReference type="Proteomes" id="UP001221217"/>
    </source>
</evidence>
<dbReference type="EMBL" id="JAQQAL010000006">
    <property type="protein sequence ID" value="MDC7225439.1"/>
    <property type="molecule type" value="Genomic_DNA"/>
</dbReference>
<accession>A0AAJ1MMG6</accession>
<gene>
    <name evidence="3" type="ORF">PQJ61_01600</name>
</gene>
<feature type="domain" description="THIF-type NAD/FAD binding fold" evidence="2">
    <location>
        <begin position="8"/>
        <end position="235"/>
    </location>
</feature>
<dbReference type="CDD" id="cd00757">
    <property type="entry name" value="ThiF_MoeB_HesA_family"/>
    <property type="match status" value="1"/>
</dbReference>
<reference evidence="3 4" key="1">
    <citation type="submission" date="2022-12" db="EMBL/GenBank/DDBJ databases">
        <title>Metagenome assembled genome from gulf of manar.</title>
        <authorList>
            <person name="Kohli P."/>
            <person name="Pk S."/>
            <person name="Venkata Ramana C."/>
            <person name="Sasikala C."/>
        </authorList>
    </citation>
    <scope>NUCLEOTIDE SEQUENCE [LARGE SCALE GENOMIC DNA]</scope>
    <source>
        <strain evidence="3">JB008</strain>
    </source>
</reference>
<comment type="caution">
    <text evidence="3">The sequence shown here is derived from an EMBL/GenBank/DDBJ whole genome shotgun (WGS) entry which is preliminary data.</text>
</comment>
<dbReference type="PANTHER" id="PTHR10953">
    <property type="entry name" value="UBIQUITIN-ACTIVATING ENZYME E1"/>
    <property type="match status" value="1"/>
</dbReference>
<evidence type="ECO:0000259" key="2">
    <source>
        <dbReference type="Pfam" id="PF00899"/>
    </source>
</evidence>
<dbReference type="Pfam" id="PF00899">
    <property type="entry name" value="ThiF"/>
    <property type="match status" value="1"/>
</dbReference>
<dbReference type="PANTHER" id="PTHR10953:SF102">
    <property type="entry name" value="ADENYLYLTRANSFERASE AND SULFURTRANSFERASE MOCS3"/>
    <property type="match status" value="1"/>
</dbReference>